<dbReference type="PANTHER" id="PTHR43674:SF16">
    <property type="entry name" value="CARBON-NITROGEN FAMILY, PUTATIVE (AFU_ORTHOLOGUE AFUA_5G02350)-RELATED"/>
    <property type="match status" value="1"/>
</dbReference>
<dbReference type="Gene3D" id="3.60.110.10">
    <property type="entry name" value="Carbon-nitrogen hydrolase"/>
    <property type="match status" value="1"/>
</dbReference>
<evidence type="ECO:0000313" key="4">
    <source>
        <dbReference type="Proteomes" id="UP001501495"/>
    </source>
</evidence>
<proteinExistence type="predicted"/>
<dbReference type="InterPro" id="IPR050345">
    <property type="entry name" value="Aliph_Amidase/BUP"/>
</dbReference>
<dbReference type="Proteomes" id="UP001501495">
    <property type="component" value="Unassembled WGS sequence"/>
</dbReference>
<organism evidence="3 4">
    <name type="scientific">Nocardioides fonticola</name>
    <dbReference type="NCBI Taxonomy" id="450363"/>
    <lineage>
        <taxon>Bacteria</taxon>
        <taxon>Bacillati</taxon>
        <taxon>Actinomycetota</taxon>
        <taxon>Actinomycetes</taxon>
        <taxon>Propionibacteriales</taxon>
        <taxon>Nocardioidaceae</taxon>
        <taxon>Nocardioides</taxon>
    </lineage>
</organism>
<evidence type="ECO:0000256" key="1">
    <source>
        <dbReference type="ARBA" id="ARBA00022801"/>
    </source>
</evidence>
<keyword evidence="4" id="KW-1185">Reference proteome</keyword>
<dbReference type="SUPFAM" id="SSF56317">
    <property type="entry name" value="Carbon-nitrogen hydrolase"/>
    <property type="match status" value="1"/>
</dbReference>
<sequence length="289" mass="30327">MTIGFAAAAANFGRDVEENLRQIGTFVEMARARGVGLLALPEACLGGYLSVLGSGRDGSHDEKPESLPPVMDVDGPEIARIARMAGEMTVVVGLCESDGAERYNSAVAVTGDGVLGVHRKVHQPLGENLHYAAGDGFASFDSPVGRLGLLICYDKAFPESARALALDDAEVIACISAWPASRTATAASLADDRWTHRFNLFDAARALENQVVWVSANQTGTFGSLRFVGHAKVVGPGGEVLATTGVDDGLAVAHLDPQAALETARRAMFHLGDRRPATYGAAIREAVDA</sequence>
<dbReference type="GO" id="GO:0016787">
    <property type="term" value="F:hydrolase activity"/>
    <property type="evidence" value="ECO:0007669"/>
    <property type="project" value="UniProtKB-KW"/>
</dbReference>
<dbReference type="PROSITE" id="PS50263">
    <property type="entry name" value="CN_HYDROLASE"/>
    <property type="match status" value="1"/>
</dbReference>
<feature type="domain" description="CN hydrolase" evidence="2">
    <location>
        <begin position="3"/>
        <end position="257"/>
    </location>
</feature>
<dbReference type="InterPro" id="IPR036526">
    <property type="entry name" value="C-N_Hydrolase_sf"/>
</dbReference>
<dbReference type="Pfam" id="PF00795">
    <property type="entry name" value="CN_hydrolase"/>
    <property type="match status" value="1"/>
</dbReference>
<reference evidence="4" key="1">
    <citation type="journal article" date="2019" name="Int. J. Syst. Evol. Microbiol.">
        <title>The Global Catalogue of Microorganisms (GCM) 10K type strain sequencing project: providing services to taxonomists for standard genome sequencing and annotation.</title>
        <authorList>
            <consortium name="The Broad Institute Genomics Platform"/>
            <consortium name="The Broad Institute Genome Sequencing Center for Infectious Disease"/>
            <person name="Wu L."/>
            <person name="Ma J."/>
        </authorList>
    </citation>
    <scope>NUCLEOTIDE SEQUENCE [LARGE SCALE GENOMIC DNA]</scope>
    <source>
        <strain evidence="4">JCM 16703</strain>
    </source>
</reference>
<evidence type="ECO:0000259" key="2">
    <source>
        <dbReference type="PROSITE" id="PS50263"/>
    </source>
</evidence>
<protein>
    <submittedName>
        <fullName evidence="3">Carbon-nitrogen hydrolase family protein</fullName>
    </submittedName>
</protein>
<dbReference type="InterPro" id="IPR003010">
    <property type="entry name" value="C-N_Hydrolase"/>
</dbReference>
<keyword evidence="1 3" id="KW-0378">Hydrolase</keyword>
<dbReference type="PANTHER" id="PTHR43674">
    <property type="entry name" value="NITRILASE C965.09-RELATED"/>
    <property type="match status" value="1"/>
</dbReference>
<gene>
    <name evidence="3" type="ORF">GCM10022215_39990</name>
</gene>
<dbReference type="CDD" id="cd07197">
    <property type="entry name" value="nitrilase"/>
    <property type="match status" value="1"/>
</dbReference>
<dbReference type="EMBL" id="BAAAZH010000032">
    <property type="protein sequence ID" value="GAA4128467.1"/>
    <property type="molecule type" value="Genomic_DNA"/>
</dbReference>
<dbReference type="RefSeq" id="WP_344735276.1">
    <property type="nucleotide sequence ID" value="NZ_BAAAZH010000032.1"/>
</dbReference>
<accession>A0ABP7XZP3</accession>
<comment type="caution">
    <text evidence="3">The sequence shown here is derived from an EMBL/GenBank/DDBJ whole genome shotgun (WGS) entry which is preliminary data.</text>
</comment>
<evidence type="ECO:0000313" key="3">
    <source>
        <dbReference type="EMBL" id="GAA4128467.1"/>
    </source>
</evidence>
<name>A0ABP7XZP3_9ACTN</name>